<protein>
    <submittedName>
        <fullName evidence="2">Aspergillopepsin-2</fullName>
    </submittedName>
</protein>
<gene>
    <name evidence="2" type="ORF">BBAD15_g5807</name>
</gene>
<dbReference type="SUPFAM" id="SSF49899">
    <property type="entry name" value="Concanavalin A-like lectins/glucanases"/>
    <property type="match status" value="1"/>
</dbReference>
<dbReference type="InterPro" id="IPR000250">
    <property type="entry name" value="Peptidase_G1"/>
</dbReference>
<evidence type="ECO:0000313" key="3">
    <source>
        <dbReference type="Proteomes" id="UP000030106"/>
    </source>
</evidence>
<dbReference type="eggNOG" id="ENOG502RJF6">
    <property type="taxonomic scope" value="Eukaryota"/>
</dbReference>
<dbReference type="GO" id="GO:0006508">
    <property type="term" value="P:proteolysis"/>
    <property type="evidence" value="ECO:0007669"/>
    <property type="project" value="InterPro"/>
</dbReference>
<dbReference type="AlphaFoldDB" id="A0A0A2VRS6"/>
<evidence type="ECO:0000313" key="2">
    <source>
        <dbReference type="EMBL" id="KGQ08870.1"/>
    </source>
</evidence>
<dbReference type="OrthoDB" id="2862635at2759"/>
<dbReference type="Pfam" id="PF01828">
    <property type="entry name" value="Peptidase_A4"/>
    <property type="match status" value="1"/>
</dbReference>
<evidence type="ECO:0000256" key="1">
    <source>
        <dbReference type="PIRSR" id="PIRSR600250-50"/>
    </source>
</evidence>
<dbReference type="PRINTS" id="PR00977">
    <property type="entry name" value="SCYTLDPTASE"/>
</dbReference>
<organism evidence="2 3">
    <name type="scientific">Beauveria bassiana D1-5</name>
    <dbReference type="NCBI Taxonomy" id="1245745"/>
    <lineage>
        <taxon>Eukaryota</taxon>
        <taxon>Fungi</taxon>
        <taxon>Dikarya</taxon>
        <taxon>Ascomycota</taxon>
        <taxon>Pezizomycotina</taxon>
        <taxon>Sordariomycetes</taxon>
        <taxon>Hypocreomycetidae</taxon>
        <taxon>Hypocreales</taxon>
        <taxon>Cordycipitaceae</taxon>
        <taxon>Beauveria</taxon>
    </lineage>
</organism>
<feature type="active site" description="Proton acceptor" evidence="1">
    <location>
        <position position="199"/>
    </location>
</feature>
<sequence length="262" mass="27948">MAILANKPTALFVTLPRLRRVQTMIEIPEETLNGALAGMMELYLRTGVRVQSRPVGNDISRRAAGDSNWGGAVQEGSGWTHVTGTVRVPNVSGQSPEAGAAGWVGIDGSKCRTGLLQTGFAVFGDGKIEAWYEWFPEPSYNYDDFKVSAGDELRLSVYSHGLHGGNSTIENLTTGKAASHTFTDISEPLCLTDAEWIVEDFSKGDQPVAFADFGAMQFTDAYAEGDGGKVTPNGAQIMEVTVNGAPRTDCSANAEGVGCKYI</sequence>
<dbReference type="InterPro" id="IPR013320">
    <property type="entry name" value="ConA-like_dom_sf"/>
</dbReference>
<dbReference type="HOGENOM" id="CLU_066466_1_0_1"/>
<dbReference type="EMBL" id="ANFO01000532">
    <property type="protein sequence ID" value="KGQ08870.1"/>
    <property type="molecule type" value="Genomic_DNA"/>
</dbReference>
<dbReference type="InterPro" id="IPR038656">
    <property type="entry name" value="Peptidase_G1_sf"/>
</dbReference>
<dbReference type="PANTHER" id="PTHR37536">
    <property type="entry name" value="PUTATIVE (AFU_ORTHOLOGUE AFUA_3G02970)-RELATED"/>
    <property type="match status" value="1"/>
</dbReference>
<dbReference type="GO" id="GO:0070007">
    <property type="term" value="F:glutamic-type endopeptidase activity"/>
    <property type="evidence" value="ECO:0007669"/>
    <property type="project" value="InterPro"/>
</dbReference>
<dbReference type="Proteomes" id="UP000030106">
    <property type="component" value="Unassembled WGS sequence"/>
</dbReference>
<dbReference type="STRING" id="1245745.A0A0A2VRS6"/>
<reference evidence="2 3" key="1">
    <citation type="submission" date="2012-10" db="EMBL/GenBank/DDBJ databases">
        <title>Genome sequencing and analysis of entomopathogenic fungi Beauveria bassiana D1-5.</title>
        <authorList>
            <person name="Li Q."/>
            <person name="Wang L."/>
            <person name="Zhang Z."/>
            <person name="Wang Q."/>
            <person name="Ren J."/>
            <person name="Wang M."/>
            <person name="Xu W."/>
            <person name="Wang J."/>
            <person name="Lu Y."/>
            <person name="Du Q."/>
            <person name="Sun Z."/>
        </authorList>
    </citation>
    <scope>NUCLEOTIDE SEQUENCE [LARGE SCALE GENOMIC DNA]</scope>
    <source>
        <strain evidence="2 3">D1-5</strain>
    </source>
</reference>
<proteinExistence type="predicted"/>
<dbReference type="CDD" id="cd13426">
    <property type="entry name" value="Peptidase_G1"/>
    <property type="match status" value="1"/>
</dbReference>
<comment type="caution">
    <text evidence="2">The sequence shown here is derived from an EMBL/GenBank/DDBJ whole genome shotgun (WGS) entry which is preliminary data.</text>
</comment>
<name>A0A0A2VRS6_BEABA</name>
<accession>A0A0A2VRS6</accession>
<dbReference type="PANTHER" id="PTHR37536:SF1">
    <property type="entry name" value="ASPERGILLOPEPSIN, PUTAITVE (AFU_ORTHOLOGUE AFUA_7G01200)"/>
    <property type="match status" value="1"/>
</dbReference>
<dbReference type="Gene3D" id="2.60.120.700">
    <property type="entry name" value="Peptidase G1"/>
    <property type="match status" value="1"/>
</dbReference>